<dbReference type="GO" id="GO:0050660">
    <property type="term" value="F:flavin adenine dinucleotide binding"/>
    <property type="evidence" value="ECO:0007669"/>
    <property type="project" value="InterPro"/>
</dbReference>
<dbReference type="InterPro" id="IPR020946">
    <property type="entry name" value="Flavin_mOase-like"/>
</dbReference>
<evidence type="ECO:0000313" key="6">
    <source>
        <dbReference type="EMBL" id="TQB73098.1"/>
    </source>
</evidence>
<protein>
    <recommendedName>
        <fullName evidence="8">FAD/NAD(P)-binding domain-containing protein</fullName>
    </recommendedName>
</protein>
<comment type="cofactor">
    <cofactor evidence="1">
        <name>FAD</name>
        <dbReference type="ChEBI" id="CHEBI:57692"/>
    </cofactor>
</comment>
<evidence type="ECO:0000256" key="2">
    <source>
        <dbReference type="ARBA" id="ARBA00010139"/>
    </source>
</evidence>
<dbReference type="Pfam" id="PF00743">
    <property type="entry name" value="FMO-like"/>
    <property type="match status" value="1"/>
</dbReference>
<proteinExistence type="inferred from homology"/>
<dbReference type="Gene3D" id="3.50.50.60">
    <property type="entry name" value="FAD/NAD(P)-binding domain"/>
    <property type="match status" value="2"/>
</dbReference>
<evidence type="ECO:0000256" key="1">
    <source>
        <dbReference type="ARBA" id="ARBA00001974"/>
    </source>
</evidence>
<comment type="caution">
    <text evidence="6">The sequence shown here is derived from an EMBL/GenBank/DDBJ whole genome shotgun (WGS) entry which is preliminary data.</text>
</comment>
<dbReference type="Proteomes" id="UP000319663">
    <property type="component" value="Unassembled WGS sequence"/>
</dbReference>
<evidence type="ECO:0008006" key="8">
    <source>
        <dbReference type="Google" id="ProtNLM"/>
    </source>
</evidence>
<sequence>MSSNDLPAAAETAASNPFRVDASRFAFTPRRLRVVCIGAGFSGLTLAYKLQHERPLDYVDWVIYEKNPEVGGAWWENVYPGVGCDIPAPSYVFPFEPNPMWSKFYAGGEEIKQYMIHTADKYNLRKNIVFNMKLIKANWHEEQGKWKLQLDSGTSIKYDEADVFIDAKGILNHWDWPRIPGLHSFKGEIFHSAKWDPNYDWEGKRVAVIGNGSSGLQLVPALQPKAAKLVNYARHSTWVSMNLCGNLTKDGMGTNFEFTEEEKQKFRDDPEAFLEYRKVVERSVNSVFRMMVSGSEENAFLANLVDGIMRQRLNNDPELVKLLIPDYEVGCRRLSPGDGYLEALQANNARPCFSPIRRITPSGIVTDEGEEEFDLIVCATGFVNTFVPPWEQVGRNGRRLDVEWDEIPEAYFSVCAAGMPNYFMFAGPNCPIGHGSVPQMLAWTADYALDWVEKIATEDIKSVVVKDSVVRDYNIYAQENLKRCVWSKGCHAWYSKKNDNGKGNTVTAMYPGSALHYKAFLKTIRGEHFDIRYTGPSMFTYLANGELAFERAENGDLAYYLT</sequence>
<dbReference type="SUPFAM" id="SSF51905">
    <property type="entry name" value="FAD/NAD(P)-binding domain"/>
    <property type="match status" value="1"/>
</dbReference>
<dbReference type="InterPro" id="IPR051209">
    <property type="entry name" value="FAD-bind_Monooxygenase_sf"/>
</dbReference>
<comment type="similarity">
    <text evidence="2">Belongs to the FAD-binding monooxygenase family.</text>
</comment>
<keyword evidence="7" id="KW-1185">Reference proteome</keyword>
<gene>
    <name evidence="6" type="ORF">MPDQ_006183</name>
</gene>
<dbReference type="AlphaFoldDB" id="A0A507QX91"/>
<dbReference type="PANTHER" id="PTHR42877">
    <property type="entry name" value="L-ORNITHINE N(5)-MONOOXYGENASE-RELATED"/>
    <property type="match status" value="1"/>
</dbReference>
<evidence type="ECO:0000256" key="3">
    <source>
        <dbReference type="ARBA" id="ARBA00022630"/>
    </source>
</evidence>
<evidence type="ECO:0000256" key="5">
    <source>
        <dbReference type="ARBA" id="ARBA00023002"/>
    </source>
</evidence>
<dbReference type="PANTHER" id="PTHR42877:SF11">
    <property type="entry name" value="MONOOXYGENASE, PUTATIVE (AFU_ORTHOLOGUE AFUA_6G13790)-RELATED"/>
    <property type="match status" value="1"/>
</dbReference>
<dbReference type="GO" id="GO:0050661">
    <property type="term" value="F:NADP binding"/>
    <property type="evidence" value="ECO:0007669"/>
    <property type="project" value="InterPro"/>
</dbReference>
<organism evidence="6 7">
    <name type="scientific">Monascus purpureus</name>
    <name type="common">Red mold</name>
    <name type="synonym">Monascus anka</name>
    <dbReference type="NCBI Taxonomy" id="5098"/>
    <lineage>
        <taxon>Eukaryota</taxon>
        <taxon>Fungi</taxon>
        <taxon>Dikarya</taxon>
        <taxon>Ascomycota</taxon>
        <taxon>Pezizomycotina</taxon>
        <taxon>Eurotiomycetes</taxon>
        <taxon>Eurotiomycetidae</taxon>
        <taxon>Eurotiales</taxon>
        <taxon>Aspergillaceae</taxon>
        <taxon>Monascus</taxon>
    </lineage>
</organism>
<evidence type="ECO:0000313" key="7">
    <source>
        <dbReference type="Proteomes" id="UP000319663"/>
    </source>
</evidence>
<evidence type="ECO:0000256" key="4">
    <source>
        <dbReference type="ARBA" id="ARBA00022827"/>
    </source>
</evidence>
<keyword evidence="4" id="KW-0274">FAD</keyword>
<dbReference type="InterPro" id="IPR036188">
    <property type="entry name" value="FAD/NAD-bd_sf"/>
</dbReference>
<name>A0A507QX91_MONPU</name>
<reference evidence="6 7" key="1">
    <citation type="submission" date="2019-06" db="EMBL/GenBank/DDBJ databases">
        <title>Wine fermentation using esterase from Monascus purpureus.</title>
        <authorList>
            <person name="Geng C."/>
            <person name="Zhang Y."/>
        </authorList>
    </citation>
    <scope>NUCLEOTIDE SEQUENCE [LARGE SCALE GENOMIC DNA]</scope>
    <source>
        <strain evidence="6">HQ1</strain>
    </source>
</reference>
<dbReference type="STRING" id="5098.A0A507QX91"/>
<accession>A0A507QX91</accession>
<keyword evidence="5" id="KW-0560">Oxidoreductase</keyword>
<dbReference type="OrthoDB" id="74360at2759"/>
<dbReference type="EMBL" id="VIFY01000050">
    <property type="protein sequence ID" value="TQB73098.1"/>
    <property type="molecule type" value="Genomic_DNA"/>
</dbReference>
<dbReference type="GO" id="GO:0004499">
    <property type="term" value="F:N,N-dimethylaniline monooxygenase activity"/>
    <property type="evidence" value="ECO:0007669"/>
    <property type="project" value="InterPro"/>
</dbReference>
<keyword evidence="3" id="KW-0285">Flavoprotein</keyword>